<reference evidence="1" key="1">
    <citation type="submission" date="2018-04" db="EMBL/GenBank/DDBJ databases">
        <title>Whole genome sequencing of Hypsizygus marmoreus.</title>
        <authorList>
            <person name="Choi I.-G."/>
            <person name="Min B."/>
            <person name="Kim J.-G."/>
            <person name="Kim S."/>
            <person name="Oh Y.-L."/>
            <person name="Kong W.-S."/>
            <person name="Park H."/>
            <person name="Jeong J."/>
            <person name="Song E.-S."/>
        </authorList>
    </citation>
    <scope>NUCLEOTIDE SEQUENCE [LARGE SCALE GENOMIC DNA]</scope>
    <source>
        <strain evidence="1">51987-8</strain>
    </source>
</reference>
<evidence type="ECO:0000313" key="1">
    <source>
        <dbReference type="EMBL" id="RDB23877.1"/>
    </source>
</evidence>
<gene>
    <name evidence="1" type="ORF">Hypma_009334</name>
</gene>
<evidence type="ECO:0000313" key="2">
    <source>
        <dbReference type="Proteomes" id="UP000076154"/>
    </source>
</evidence>
<organism evidence="1 2">
    <name type="scientific">Hypsizygus marmoreus</name>
    <name type="common">White beech mushroom</name>
    <name type="synonym">Agaricus marmoreus</name>
    <dbReference type="NCBI Taxonomy" id="39966"/>
    <lineage>
        <taxon>Eukaryota</taxon>
        <taxon>Fungi</taxon>
        <taxon>Dikarya</taxon>
        <taxon>Basidiomycota</taxon>
        <taxon>Agaricomycotina</taxon>
        <taxon>Agaricomycetes</taxon>
        <taxon>Agaricomycetidae</taxon>
        <taxon>Agaricales</taxon>
        <taxon>Tricholomatineae</taxon>
        <taxon>Lyophyllaceae</taxon>
        <taxon>Hypsizygus</taxon>
    </lineage>
</organism>
<dbReference type="Proteomes" id="UP000076154">
    <property type="component" value="Unassembled WGS sequence"/>
</dbReference>
<name>A0A369JTM1_HYPMA</name>
<keyword evidence="2" id="KW-1185">Reference proteome</keyword>
<dbReference type="AlphaFoldDB" id="A0A369JTM1"/>
<proteinExistence type="predicted"/>
<accession>A0A369JTM1</accession>
<dbReference type="EMBL" id="LUEZ02000046">
    <property type="protein sequence ID" value="RDB23877.1"/>
    <property type="molecule type" value="Genomic_DNA"/>
</dbReference>
<comment type="caution">
    <text evidence="1">The sequence shown here is derived from an EMBL/GenBank/DDBJ whole genome shotgun (WGS) entry which is preliminary data.</text>
</comment>
<dbReference type="InParanoid" id="A0A369JTM1"/>
<protein>
    <submittedName>
        <fullName evidence="1">Uncharacterized protein</fullName>
    </submittedName>
</protein>
<sequence>MLTLYVLNAATPLEGSDDIPIVAAASPAIWSLTIVDPSAIPDGQTWNIFLTGGPPRKTARADNDDVGPAVTVIDQQVVVPGSPSIIPDAWRITWFPRDRAYK</sequence>